<proteinExistence type="predicted"/>
<name>A0A3M7QW41_BRAPC</name>
<accession>A0A3M7QW41</accession>
<organism evidence="1 2">
    <name type="scientific">Brachionus plicatilis</name>
    <name type="common">Marine rotifer</name>
    <name type="synonym">Brachionus muelleri</name>
    <dbReference type="NCBI Taxonomy" id="10195"/>
    <lineage>
        <taxon>Eukaryota</taxon>
        <taxon>Metazoa</taxon>
        <taxon>Spiralia</taxon>
        <taxon>Gnathifera</taxon>
        <taxon>Rotifera</taxon>
        <taxon>Eurotatoria</taxon>
        <taxon>Monogononta</taxon>
        <taxon>Pseudotrocha</taxon>
        <taxon>Ploima</taxon>
        <taxon>Brachionidae</taxon>
        <taxon>Brachionus</taxon>
    </lineage>
</organism>
<evidence type="ECO:0000313" key="1">
    <source>
        <dbReference type="EMBL" id="RNA15331.1"/>
    </source>
</evidence>
<dbReference type="Proteomes" id="UP000276133">
    <property type="component" value="Unassembled WGS sequence"/>
</dbReference>
<comment type="caution">
    <text evidence="1">The sequence shown here is derived from an EMBL/GenBank/DDBJ whole genome shotgun (WGS) entry which is preliminary data.</text>
</comment>
<dbReference type="AlphaFoldDB" id="A0A3M7QW41"/>
<gene>
    <name evidence="1" type="ORF">BpHYR1_025910</name>
</gene>
<protein>
    <submittedName>
        <fullName evidence="1">Uncharacterized protein</fullName>
    </submittedName>
</protein>
<dbReference type="EMBL" id="REGN01004976">
    <property type="protein sequence ID" value="RNA15331.1"/>
    <property type="molecule type" value="Genomic_DNA"/>
</dbReference>
<reference evidence="1 2" key="1">
    <citation type="journal article" date="2018" name="Sci. Rep.">
        <title>Genomic signatures of local adaptation to the degree of environmental predictability in rotifers.</title>
        <authorList>
            <person name="Franch-Gras L."/>
            <person name="Hahn C."/>
            <person name="Garcia-Roger E.M."/>
            <person name="Carmona M.J."/>
            <person name="Serra M."/>
            <person name="Gomez A."/>
        </authorList>
    </citation>
    <scope>NUCLEOTIDE SEQUENCE [LARGE SCALE GENOMIC DNA]</scope>
    <source>
        <strain evidence="1">HYR1</strain>
    </source>
</reference>
<evidence type="ECO:0000313" key="2">
    <source>
        <dbReference type="Proteomes" id="UP000276133"/>
    </source>
</evidence>
<keyword evidence="2" id="KW-1185">Reference proteome</keyword>
<sequence>METMSSNSEFVSLLPSSLLSIKYPLAEFNPSFFLFINPVSINLKYKTLNLSLFYLSPFEDKAQKKNSCIYFEIHNAGTKQ</sequence>